<dbReference type="Gene3D" id="2.40.70.10">
    <property type="entry name" value="Acid Proteases"/>
    <property type="match status" value="1"/>
</dbReference>
<organism evidence="1 2">
    <name type="scientific">Macrosiphum euphorbiae</name>
    <name type="common">potato aphid</name>
    <dbReference type="NCBI Taxonomy" id="13131"/>
    <lineage>
        <taxon>Eukaryota</taxon>
        <taxon>Metazoa</taxon>
        <taxon>Ecdysozoa</taxon>
        <taxon>Arthropoda</taxon>
        <taxon>Hexapoda</taxon>
        <taxon>Insecta</taxon>
        <taxon>Pterygota</taxon>
        <taxon>Neoptera</taxon>
        <taxon>Paraneoptera</taxon>
        <taxon>Hemiptera</taxon>
        <taxon>Sternorrhyncha</taxon>
        <taxon>Aphidomorpha</taxon>
        <taxon>Aphidoidea</taxon>
        <taxon>Aphididae</taxon>
        <taxon>Macrosiphini</taxon>
        <taxon>Macrosiphum</taxon>
    </lineage>
</organism>
<evidence type="ECO:0008006" key="3">
    <source>
        <dbReference type="Google" id="ProtNLM"/>
    </source>
</evidence>
<keyword evidence="2" id="KW-1185">Reference proteome</keyword>
<name>A0AAV0WD15_9HEMI</name>
<dbReference type="InterPro" id="IPR021109">
    <property type="entry name" value="Peptidase_aspartic_dom_sf"/>
</dbReference>
<dbReference type="EMBL" id="CARXXK010000002">
    <property type="protein sequence ID" value="CAI6353664.1"/>
    <property type="molecule type" value="Genomic_DNA"/>
</dbReference>
<reference evidence="1 2" key="1">
    <citation type="submission" date="2023-01" db="EMBL/GenBank/DDBJ databases">
        <authorList>
            <person name="Whitehead M."/>
        </authorList>
    </citation>
    <scope>NUCLEOTIDE SEQUENCE [LARGE SCALE GENOMIC DNA]</scope>
</reference>
<sequence length="115" mass="12922">MSMMTVLVQDSSGQYQEARALLDSGSQSSFLTEHCRNRLGVTRDKCSVAVQDMAGLQVPLIKARTQIIIRSVRRNTSLFPVETFILPRITVEKTSPAEQKCEEIYRTTTTRQVDG</sequence>
<dbReference type="SUPFAM" id="SSF50630">
    <property type="entry name" value="Acid proteases"/>
    <property type="match status" value="1"/>
</dbReference>
<accession>A0AAV0WD15</accession>
<comment type="caution">
    <text evidence="1">The sequence shown here is derived from an EMBL/GenBank/DDBJ whole genome shotgun (WGS) entry which is preliminary data.</text>
</comment>
<dbReference type="Proteomes" id="UP001160148">
    <property type="component" value="Unassembled WGS sequence"/>
</dbReference>
<evidence type="ECO:0000313" key="1">
    <source>
        <dbReference type="EMBL" id="CAI6353664.1"/>
    </source>
</evidence>
<protein>
    <recommendedName>
        <fullName evidence="3">Peptidase aspartic putative domain-containing protein</fullName>
    </recommendedName>
</protein>
<dbReference type="AlphaFoldDB" id="A0AAV0WD15"/>
<evidence type="ECO:0000313" key="2">
    <source>
        <dbReference type="Proteomes" id="UP001160148"/>
    </source>
</evidence>
<proteinExistence type="predicted"/>
<gene>
    <name evidence="1" type="ORF">MEUPH1_LOCUS9760</name>
</gene>